<organism evidence="7 8">
    <name type="scientific">Photorhabdus asymbiotica subsp. asymbiotica (strain ATCC 43949 / 3105-77)</name>
    <name type="common">Xenorhabdus luminescens (strain 2)</name>
    <dbReference type="NCBI Taxonomy" id="553480"/>
    <lineage>
        <taxon>Bacteria</taxon>
        <taxon>Pseudomonadati</taxon>
        <taxon>Pseudomonadota</taxon>
        <taxon>Gammaproteobacteria</taxon>
        <taxon>Enterobacterales</taxon>
        <taxon>Morganellaceae</taxon>
        <taxon>Photorhabdus</taxon>
    </lineage>
</organism>
<keyword evidence="4 7" id="KW-0378">Hydrolase</keyword>
<feature type="domain" description="Adenosine deaminase" evidence="6">
    <location>
        <begin position="20"/>
        <end position="109"/>
    </location>
</feature>
<evidence type="ECO:0000256" key="5">
    <source>
        <dbReference type="ARBA" id="ARBA00022833"/>
    </source>
</evidence>
<dbReference type="PANTHER" id="PTHR43114:SF6">
    <property type="entry name" value="ADENINE DEAMINASE"/>
    <property type="match status" value="1"/>
</dbReference>
<dbReference type="PANTHER" id="PTHR43114">
    <property type="entry name" value="ADENINE DEAMINASE"/>
    <property type="match status" value="1"/>
</dbReference>
<comment type="similarity">
    <text evidence="2">Belongs to the metallo-dependent hydrolases superfamily. Adenosine and AMP deaminases family.</text>
</comment>
<dbReference type="STRING" id="291112.PAU_01772"/>
<accession>C7BTK9</accession>
<dbReference type="AlphaFoldDB" id="C7BTK9"/>
<evidence type="ECO:0000256" key="2">
    <source>
        <dbReference type="ARBA" id="ARBA00006676"/>
    </source>
</evidence>
<dbReference type="GO" id="GO:0046872">
    <property type="term" value="F:metal ion binding"/>
    <property type="evidence" value="ECO:0007669"/>
    <property type="project" value="UniProtKB-KW"/>
</dbReference>
<evidence type="ECO:0000313" key="7">
    <source>
        <dbReference type="EMBL" id="CAQ83864.1"/>
    </source>
</evidence>
<protein>
    <submittedName>
        <fullName evidence="7">Adenosine deaminase (Adenosine aminohydrolase)</fullName>
        <ecNumber evidence="7">3.5.4.4</ecNumber>
    </submittedName>
</protein>
<sequence length="130" mass="15025">MTGVSECSQQRGNLKDDRYINKLNVSRIGHGVRSIEDQDVIDLIIERNIHLEICPTCNIVCDVYDVYESHPVNLLKRIGVNIGINTDTRTVANITLCEEYLKINRYFDWQYIPNRFRVAARRQVNESPGT</sequence>
<dbReference type="EMBL" id="FM162591">
    <property type="protein sequence ID" value="CAQ83864.1"/>
    <property type="molecule type" value="Genomic_DNA"/>
</dbReference>
<dbReference type="Proteomes" id="UP000002747">
    <property type="component" value="Chromosome"/>
</dbReference>
<evidence type="ECO:0000256" key="1">
    <source>
        <dbReference type="ARBA" id="ARBA00001947"/>
    </source>
</evidence>
<comment type="cofactor">
    <cofactor evidence="1">
        <name>Zn(2+)</name>
        <dbReference type="ChEBI" id="CHEBI:29105"/>
    </cofactor>
</comment>
<gene>
    <name evidence="7" type="ordered locus">PAU_01772</name>
</gene>
<dbReference type="GO" id="GO:0019239">
    <property type="term" value="F:deaminase activity"/>
    <property type="evidence" value="ECO:0007669"/>
    <property type="project" value="InterPro"/>
</dbReference>
<evidence type="ECO:0000256" key="3">
    <source>
        <dbReference type="ARBA" id="ARBA00022723"/>
    </source>
</evidence>
<proteinExistence type="inferred from homology"/>
<dbReference type="KEGG" id="pay:PAU_01772"/>
<name>C7BTK9_PHOAA</name>
<dbReference type="Pfam" id="PF00962">
    <property type="entry name" value="A_deaminase"/>
    <property type="match status" value="1"/>
</dbReference>
<keyword evidence="3" id="KW-0479">Metal-binding</keyword>
<dbReference type="GO" id="GO:0016814">
    <property type="term" value="F:hydrolase activity, acting on carbon-nitrogen (but not peptide) bonds, in cyclic amidines"/>
    <property type="evidence" value="ECO:0007669"/>
    <property type="project" value="UniProtKB-ARBA"/>
</dbReference>
<reference evidence="7 8" key="1">
    <citation type="journal article" date="2009" name="BMC Genomics">
        <title>Comparative genomics of the emerging human pathogen Photorhabdus asymbiotica with the insect pathogen Photorhabdus luminescens.</title>
        <authorList>
            <person name="Wilkinson P."/>
            <person name="Waterfield N.R."/>
            <person name="Crossman L."/>
            <person name="Corton C."/>
            <person name="Sanchez-Contreras M."/>
            <person name="Vlisidou I."/>
            <person name="Barron A."/>
            <person name="Bignell A."/>
            <person name="Clark L."/>
            <person name="Ormond D."/>
            <person name="Mayho M."/>
            <person name="Bason N."/>
            <person name="Smith F."/>
            <person name="Simmonds M."/>
            <person name="Churcher C."/>
            <person name="Harris D."/>
            <person name="Thompson N.R."/>
            <person name="Quail M."/>
            <person name="Parkhill J."/>
            <person name="ffrench-Constant R.H."/>
        </authorList>
    </citation>
    <scope>NUCLEOTIDE SEQUENCE [LARGE SCALE GENOMIC DNA]</scope>
    <source>
        <strain evidence="8">ATCC 43949 / 3105-77</strain>
    </source>
</reference>
<dbReference type="InterPro" id="IPR006330">
    <property type="entry name" value="Ado/ade_deaminase"/>
</dbReference>
<dbReference type="eggNOG" id="COG1816">
    <property type="taxonomic scope" value="Bacteria"/>
</dbReference>
<evidence type="ECO:0000256" key="4">
    <source>
        <dbReference type="ARBA" id="ARBA00022801"/>
    </source>
</evidence>
<evidence type="ECO:0000313" key="8">
    <source>
        <dbReference type="Proteomes" id="UP000002747"/>
    </source>
</evidence>
<dbReference type="InterPro" id="IPR032466">
    <property type="entry name" value="Metal_Hydrolase"/>
</dbReference>
<evidence type="ECO:0000259" key="6">
    <source>
        <dbReference type="Pfam" id="PF00962"/>
    </source>
</evidence>
<dbReference type="EC" id="3.5.4.4" evidence="7"/>
<dbReference type="SUPFAM" id="SSF51556">
    <property type="entry name" value="Metallo-dependent hydrolases"/>
    <property type="match status" value="1"/>
</dbReference>
<dbReference type="Gene3D" id="3.20.20.140">
    <property type="entry name" value="Metal-dependent hydrolases"/>
    <property type="match status" value="1"/>
</dbReference>
<dbReference type="InterPro" id="IPR001365">
    <property type="entry name" value="A_deaminase_dom"/>
</dbReference>
<keyword evidence="5" id="KW-0862">Zinc</keyword>